<sequence>MKYSAQVFKEMTIDWMLNRIQRILTKPIHIISFTFFVVFLFYALTSLLPILGEGVIEVKKHMNTDVFHF</sequence>
<dbReference type="EMBL" id="JBHSRI010000009">
    <property type="protein sequence ID" value="MFC6039376.1"/>
    <property type="molecule type" value="Genomic_DNA"/>
</dbReference>
<feature type="transmembrane region" description="Helical" evidence="1">
    <location>
        <begin position="28"/>
        <end position="52"/>
    </location>
</feature>
<keyword evidence="1" id="KW-1133">Transmembrane helix</keyword>
<keyword evidence="3" id="KW-1185">Reference proteome</keyword>
<reference evidence="3" key="1">
    <citation type="journal article" date="2019" name="Int. J. Syst. Evol. Microbiol.">
        <title>The Global Catalogue of Microorganisms (GCM) 10K type strain sequencing project: providing services to taxonomists for standard genome sequencing and annotation.</title>
        <authorList>
            <consortium name="The Broad Institute Genomics Platform"/>
            <consortium name="The Broad Institute Genome Sequencing Center for Infectious Disease"/>
            <person name="Wu L."/>
            <person name="Ma J."/>
        </authorList>
    </citation>
    <scope>NUCLEOTIDE SEQUENCE [LARGE SCALE GENOMIC DNA]</scope>
    <source>
        <strain evidence="3">CCUG 54527</strain>
    </source>
</reference>
<organism evidence="2 3">
    <name type="scientific">Paenisporosarcina macmurdoensis</name>
    <dbReference type="NCBI Taxonomy" id="212659"/>
    <lineage>
        <taxon>Bacteria</taxon>
        <taxon>Bacillati</taxon>
        <taxon>Bacillota</taxon>
        <taxon>Bacilli</taxon>
        <taxon>Bacillales</taxon>
        <taxon>Caryophanaceae</taxon>
        <taxon>Paenisporosarcina</taxon>
    </lineage>
</organism>
<accession>A0ABW1L5X7</accession>
<keyword evidence="1" id="KW-0812">Transmembrane</keyword>
<comment type="caution">
    <text evidence="2">The sequence shown here is derived from an EMBL/GenBank/DDBJ whole genome shotgun (WGS) entry which is preliminary data.</text>
</comment>
<dbReference type="RefSeq" id="WP_377733452.1">
    <property type="nucleotide sequence ID" value="NZ_JBHSRI010000009.1"/>
</dbReference>
<protein>
    <recommendedName>
        <fullName evidence="4">ABC transporter permease</fullName>
    </recommendedName>
</protein>
<gene>
    <name evidence="2" type="ORF">ACFPYN_08065</name>
</gene>
<evidence type="ECO:0000313" key="3">
    <source>
        <dbReference type="Proteomes" id="UP001596170"/>
    </source>
</evidence>
<name>A0ABW1L5X7_9BACL</name>
<keyword evidence="1" id="KW-0472">Membrane</keyword>
<proteinExistence type="predicted"/>
<dbReference type="Proteomes" id="UP001596170">
    <property type="component" value="Unassembled WGS sequence"/>
</dbReference>
<evidence type="ECO:0000256" key="1">
    <source>
        <dbReference type="SAM" id="Phobius"/>
    </source>
</evidence>
<evidence type="ECO:0008006" key="4">
    <source>
        <dbReference type="Google" id="ProtNLM"/>
    </source>
</evidence>
<evidence type="ECO:0000313" key="2">
    <source>
        <dbReference type="EMBL" id="MFC6039376.1"/>
    </source>
</evidence>